<proteinExistence type="predicted"/>
<dbReference type="Gene3D" id="1.10.10.10">
    <property type="entry name" value="Winged helix-like DNA-binding domain superfamily/Winged helix DNA-binding domain"/>
    <property type="match status" value="1"/>
</dbReference>
<accession>A0A419A4U4</accession>
<dbReference type="GO" id="GO:0003677">
    <property type="term" value="F:DNA binding"/>
    <property type="evidence" value="ECO:0007669"/>
    <property type="project" value="InterPro"/>
</dbReference>
<dbReference type="SUPFAM" id="SSF54427">
    <property type="entry name" value="NTF2-like"/>
    <property type="match status" value="1"/>
</dbReference>
<dbReference type="EMBL" id="QZEW01000065">
    <property type="protein sequence ID" value="RJL09660.1"/>
    <property type="molecule type" value="Genomic_DNA"/>
</dbReference>
<dbReference type="InterPro" id="IPR052704">
    <property type="entry name" value="ECF_Sigma-70_Domain"/>
</dbReference>
<comment type="caution">
    <text evidence="4">The sequence shown here is derived from an EMBL/GenBank/DDBJ whole genome shotgun (WGS) entry which is preliminary data.</text>
</comment>
<dbReference type="InterPro" id="IPR013325">
    <property type="entry name" value="RNA_pol_sigma_r2"/>
</dbReference>
<keyword evidence="5" id="KW-1185">Reference proteome</keyword>
<dbReference type="InterPro" id="IPR007627">
    <property type="entry name" value="RNA_pol_sigma70_r2"/>
</dbReference>
<evidence type="ECO:0000259" key="3">
    <source>
        <dbReference type="Pfam" id="PF08281"/>
    </source>
</evidence>
<dbReference type="SUPFAM" id="SSF88946">
    <property type="entry name" value="Sigma2 domain of RNA polymerase sigma factors"/>
    <property type="match status" value="1"/>
</dbReference>
<evidence type="ECO:0000256" key="1">
    <source>
        <dbReference type="ARBA" id="ARBA00011344"/>
    </source>
</evidence>
<sequence length="296" mass="32617">MPPELRSFQDHRARLFGLAYRMTGTVSDAEDILQEAWLRWMRQDRSAIGSPGAWLTRVVTRLCLDHLKSARRRRETYVGAWLPEPLVAGHAASAEAGHALAEEVSIALMLALDRLSPPMRAAFILRDAFDLGFDQIAAALDRSEADCRQLVSRARRRMTGVDMVPPVALDQAQPLVEAFWRASRTGDVEALTRLLAEDVELHTDGGGKVPAAINVLCGRRRAVGFLAGLARKQGGDLPPPPFYRRINRAPGFVSLEAGGILQTTAFGLRDGRIAAIWVMRNPDKLRHLRAAFPMGA</sequence>
<dbReference type="GO" id="GO:0006352">
    <property type="term" value="P:DNA-templated transcription initiation"/>
    <property type="evidence" value="ECO:0007669"/>
    <property type="project" value="InterPro"/>
</dbReference>
<evidence type="ECO:0000313" key="4">
    <source>
        <dbReference type="EMBL" id="RJL09660.1"/>
    </source>
</evidence>
<dbReference type="NCBIfam" id="NF007214">
    <property type="entry name" value="PRK09636.1"/>
    <property type="match status" value="1"/>
</dbReference>
<dbReference type="InterPro" id="IPR036388">
    <property type="entry name" value="WH-like_DNA-bd_sf"/>
</dbReference>
<reference evidence="5" key="1">
    <citation type="submission" date="2018-09" db="EMBL/GenBank/DDBJ databases">
        <title>Paracoccus onubensis nov. sp. a moderate halophilic bacterium isolated from Gruta de las Maravillas (Aracena, Spain).</title>
        <authorList>
            <person name="Jurado V."/>
            <person name="Gutierrez-Patricio S."/>
            <person name="Gonzalez-Pimentel J.L."/>
            <person name="Miller A.Z."/>
            <person name="Laiz L."/>
            <person name="Saiz-Jimenez C."/>
        </authorList>
    </citation>
    <scope>NUCLEOTIDE SEQUENCE [LARGE SCALE GENOMIC DNA]</scope>
    <source>
        <strain evidence="5">DSM 26381</strain>
    </source>
</reference>
<dbReference type="Proteomes" id="UP000283587">
    <property type="component" value="Unassembled WGS sequence"/>
</dbReference>
<dbReference type="AlphaFoldDB" id="A0A419A4U4"/>
<dbReference type="Pfam" id="PF04542">
    <property type="entry name" value="Sigma70_r2"/>
    <property type="match status" value="1"/>
</dbReference>
<dbReference type="OrthoDB" id="9794372at2"/>
<evidence type="ECO:0000259" key="2">
    <source>
        <dbReference type="Pfam" id="PF04542"/>
    </source>
</evidence>
<gene>
    <name evidence="4" type="ORF">D3P05_14815</name>
</gene>
<dbReference type="Pfam" id="PF08281">
    <property type="entry name" value="Sigma70_r4_2"/>
    <property type="match status" value="1"/>
</dbReference>
<name>A0A419A4U4_9RHOB</name>
<feature type="domain" description="RNA polymerase sigma factor 70 region 4 type 2" evidence="3">
    <location>
        <begin position="107"/>
        <end position="158"/>
    </location>
</feature>
<organism evidence="4 5">
    <name type="scientific">Paracoccus siganidrum</name>
    <dbReference type="NCBI Taxonomy" id="1276757"/>
    <lineage>
        <taxon>Bacteria</taxon>
        <taxon>Pseudomonadati</taxon>
        <taxon>Pseudomonadota</taxon>
        <taxon>Alphaproteobacteria</taxon>
        <taxon>Rhodobacterales</taxon>
        <taxon>Paracoccaceae</taxon>
        <taxon>Paracoccus</taxon>
    </lineage>
</organism>
<dbReference type="GO" id="GO:0016987">
    <property type="term" value="F:sigma factor activity"/>
    <property type="evidence" value="ECO:0007669"/>
    <property type="project" value="InterPro"/>
</dbReference>
<dbReference type="NCBIfam" id="TIGR02937">
    <property type="entry name" value="sigma70-ECF"/>
    <property type="match status" value="1"/>
</dbReference>
<dbReference type="Gene3D" id="3.10.450.50">
    <property type="match status" value="1"/>
</dbReference>
<dbReference type="SUPFAM" id="SSF88659">
    <property type="entry name" value="Sigma3 and sigma4 domains of RNA polymerase sigma factors"/>
    <property type="match status" value="1"/>
</dbReference>
<dbReference type="InterPro" id="IPR032710">
    <property type="entry name" value="NTF2-like_dom_sf"/>
</dbReference>
<feature type="domain" description="RNA polymerase sigma-70 region 2" evidence="2">
    <location>
        <begin position="8"/>
        <end position="73"/>
    </location>
</feature>
<dbReference type="PANTHER" id="PTHR30173">
    <property type="entry name" value="SIGMA 19 FACTOR"/>
    <property type="match status" value="1"/>
</dbReference>
<evidence type="ECO:0000313" key="5">
    <source>
        <dbReference type="Proteomes" id="UP000283587"/>
    </source>
</evidence>
<comment type="subunit">
    <text evidence="1">Interacts transiently with the RNA polymerase catalytic core formed by RpoA, RpoB, RpoC and RpoZ (2 alpha, 1 beta, 1 beta' and 1 omega subunit) to form the RNA polymerase holoenzyme that can initiate transcription.</text>
</comment>
<protein>
    <submittedName>
        <fullName evidence="4">Sigma-70 family RNA polymerase sigma factor</fullName>
    </submittedName>
</protein>
<dbReference type="InterPro" id="IPR013249">
    <property type="entry name" value="RNA_pol_sigma70_r4_t2"/>
</dbReference>
<dbReference type="PANTHER" id="PTHR30173:SF43">
    <property type="entry name" value="ECF RNA POLYMERASE SIGMA FACTOR SIGI-RELATED"/>
    <property type="match status" value="1"/>
</dbReference>
<dbReference type="RefSeq" id="WP_119898966.1">
    <property type="nucleotide sequence ID" value="NZ_QNRC01000009.1"/>
</dbReference>
<dbReference type="InterPro" id="IPR013324">
    <property type="entry name" value="RNA_pol_sigma_r3/r4-like"/>
</dbReference>
<dbReference type="Gene3D" id="1.10.1740.10">
    <property type="match status" value="1"/>
</dbReference>
<dbReference type="InterPro" id="IPR014284">
    <property type="entry name" value="RNA_pol_sigma-70_dom"/>
</dbReference>